<keyword evidence="3" id="KW-1185">Reference proteome</keyword>
<evidence type="ECO:0000256" key="1">
    <source>
        <dbReference type="SAM" id="MobiDB-lite"/>
    </source>
</evidence>
<reference evidence="2" key="2">
    <citation type="submission" date="2021-09" db="EMBL/GenBank/DDBJ databases">
        <authorList>
            <person name="Jia N."/>
            <person name="Wang J."/>
            <person name="Shi W."/>
            <person name="Du L."/>
            <person name="Sun Y."/>
            <person name="Zhan W."/>
            <person name="Jiang J."/>
            <person name="Wang Q."/>
            <person name="Zhang B."/>
            <person name="Ji P."/>
            <person name="Sakyi L.B."/>
            <person name="Cui X."/>
            <person name="Yuan T."/>
            <person name="Jiang B."/>
            <person name="Yang W."/>
            <person name="Lam T.T.-Y."/>
            <person name="Chang Q."/>
            <person name="Ding S."/>
            <person name="Wang X."/>
            <person name="Zhu J."/>
            <person name="Ruan X."/>
            <person name="Zhao L."/>
            <person name="Wei J."/>
            <person name="Que T."/>
            <person name="Du C."/>
            <person name="Cheng J."/>
            <person name="Dai P."/>
            <person name="Han X."/>
            <person name="Huang E."/>
            <person name="Gao Y."/>
            <person name="Liu J."/>
            <person name="Shao H."/>
            <person name="Ye R."/>
            <person name="Li L."/>
            <person name="Wei W."/>
            <person name="Wang X."/>
            <person name="Wang C."/>
            <person name="Huo Q."/>
            <person name="Li W."/>
            <person name="Guo W."/>
            <person name="Chen H."/>
            <person name="Chen S."/>
            <person name="Zhou L."/>
            <person name="Zhou L."/>
            <person name="Ni X."/>
            <person name="Tian J."/>
            <person name="Zhou Y."/>
            <person name="Sheng Y."/>
            <person name="Liu T."/>
            <person name="Pan Y."/>
            <person name="Xia L."/>
            <person name="Li J."/>
            <person name="Zhao F."/>
            <person name="Cao W."/>
        </authorList>
    </citation>
    <scope>NUCLEOTIDE SEQUENCE</scope>
    <source>
        <strain evidence="2">Rmic-2018</strain>
        <tissue evidence="2">Larvae</tissue>
    </source>
</reference>
<evidence type="ECO:0000313" key="3">
    <source>
        <dbReference type="Proteomes" id="UP000821866"/>
    </source>
</evidence>
<dbReference type="Proteomes" id="UP000821866">
    <property type="component" value="Chromosome 3"/>
</dbReference>
<protein>
    <submittedName>
        <fullName evidence="2">Uncharacterized protein</fullName>
    </submittedName>
</protein>
<proteinExistence type="predicted"/>
<sequence length="161" mass="18363">MAELSNVSLFLSVPVLYEKPFNNAYYNSDNGGKNYGDDNHDYNDGKDDYDKRDPRPSRVNPESLDESAAFLDTLRKGGIKHYGLLTVLTFQSDYNFTVSNLREIIAFLKAITEFGDLREVTAWLLYNVYNWGPSNSGPEPPFTHLKHFREAVKGVENATYH</sequence>
<feature type="compositionally biased region" description="Basic and acidic residues" evidence="1">
    <location>
        <begin position="35"/>
        <end position="56"/>
    </location>
</feature>
<organism evidence="2 3">
    <name type="scientific">Rhipicephalus microplus</name>
    <name type="common">Cattle tick</name>
    <name type="synonym">Boophilus microplus</name>
    <dbReference type="NCBI Taxonomy" id="6941"/>
    <lineage>
        <taxon>Eukaryota</taxon>
        <taxon>Metazoa</taxon>
        <taxon>Ecdysozoa</taxon>
        <taxon>Arthropoda</taxon>
        <taxon>Chelicerata</taxon>
        <taxon>Arachnida</taxon>
        <taxon>Acari</taxon>
        <taxon>Parasitiformes</taxon>
        <taxon>Ixodida</taxon>
        <taxon>Ixodoidea</taxon>
        <taxon>Ixodidae</taxon>
        <taxon>Rhipicephalinae</taxon>
        <taxon>Rhipicephalus</taxon>
        <taxon>Boophilus</taxon>
    </lineage>
</organism>
<feature type="region of interest" description="Disordered" evidence="1">
    <location>
        <begin position="28"/>
        <end position="62"/>
    </location>
</feature>
<comment type="caution">
    <text evidence="2">The sequence shown here is derived from an EMBL/GenBank/DDBJ whole genome shotgun (WGS) entry which is preliminary data.</text>
</comment>
<gene>
    <name evidence="2" type="ORF">HPB51_013453</name>
</gene>
<reference evidence="2" key="1">
    <citation type="journal article" date="2020" name="Cell">
        <title>Large-Scale Comparative Analyses of Tick Genomes Elucidate Their Genetic Diversity and Vector Capacities.</title>
        <authorList>
            <consortium name="Tick Genome and Microbiome Consortium (TIGMIC)"/>
            <person name="Jia N."/>
            <person name="Wang J."/>
            <person name="Shi W."/>
            <person name="Du L."/>
            <person name="Sun Y."/>
            <person name="Zhan W."/>
            <person name="Jiang J.F."/>
            <person name="Wang Q."/>
            <person name="Zhang B."/>
            <person name="Ji P."/>
            <person name="Bell-Sakyi L."/>
            <person name="Cui X.M."/>
            <person name="Yuan T.T."/>
            <person name="Jiang B.G."/>
            <person name="Yang W.F."/>
            <person name="Lam T.T."/>
            <person name="Chang Q.C."/>
            <person name="Ding S.J."/>
            <person name="Wang X.J."/>
            <person name="Zhu J.G."/>
            <person name="Ruan X.D."/>
            <person name="Zhao L."/>
            <person name="Wei J.T."/>
            <person name="Ye R.Z."/>
            <person name="Que T.C."/>
            <person name="Du C.H."/>
            <person name="Zhou Y.H."/>
            <person name="Cheng J.X."/>
            <person name="Dai P.F."/>
            <person name="Guo W.B."/>
            <person name="Han X.H."/>
            <person name="Huang E.J."/>
            <person name="Li L.F."/>
            <person name="Wei W."/>
            <person name="Gao Y.C."/>
            <person name="Liu J.Z."/>
            <person name="Shao H.Z."/>
            <person name="Wang X."/>
            <person name="Wang C.C."/>
            <person name="Yang T.C."/>
            <person name="Huo Q.B."/>
            <person name="Li W."/>
            <person name="Chen H.Y."/>
            <person name="Chen S.E."/>
            <person name="Zhou L.G."/>
            <person name="Ni X.B."/>
            <person name="Tian J.H."/>
            <person name="Sheng Y."/>
            <person name="Liu T."/>
            <person name="Pan Y.S."/>
            <person name="Xia L.Y."/>
            <person name="Li J."/>
            <person name="Zhao F."/>
            <person name="Cao W.C."/>
        </authorList>
    </citation>
    <scope>NUCLEOTIDE SEQUENCE</scope>
    <source>
        <strain evidence="2">Rmic-2018</strain>
    </source>
</reference>
<name>A0A9J6EAR7_RHIMP</name>
<dbReference type="EMBL" id="JABSTU010000005">
    <property type="protein sequence ID" value="KAH8031157.1"/>
    <property type="molecule type" value="Genomic_DNA"/>
</dbReference>
<accession>A0A9J6EAR7</accession>
<evidence type="ECO:0000313" key="2">
    <source>
        <dbReference type="EMBL" id="KAH8031157.1"/>
    </source>
</evidence>
<dbReference type="AlphaFoldDB" id="A0A9J6EAR7"/>